<dbReference type="InParanoid" id="K1Q8A3"/>
<protein>
    <submittedName>
        <fullName evidence="1">Uncharacterized protein</fullName>
    </submittedName>
</protein>
<dbReference type="AlphaFoldDB" id="K1Q8A3"/>
<evidence type="ECO:0000313" key="1">
    <source>
        <dbReference type="EMBL" id="EKC25085.1"/>
    </source>
</evidence>
<organism evidence="1">
    <name type="scientific">Magallana gigas</name>
    <name type="common">Pacific oyster</name>
    <name type="synonym">Crassostrea gigas</name>
    <dbReference type="NCBI Taxonomy" id="29159"/>
    <lineage>
        <taxon>Eukaryota</taxon>
        <taxon>Metazoa</taxon>
        <taxon>Spiralia</taxon>
        <taxon>Lophotrochozoa</taxon>
        <taxon>Mollusca</taxon>
        <taxon>Bivalvia</taxon>
        <taxon>Autobranchia</taxon>
        <taxon>Pteriomorphia</taxon>
        <taxon>Ostreida</taxon>
        <taxon>Ostreoidea</taxon>
        <taxon>Ostreidae</taxon>
        <taxon>Magallana</taxon>
    </lineage>
</organism>
<dbReference type="EMBL" id="JH818673">
    <property type="protein sequence ID" value="EKC25085.1"/>
    <property type="molecule type" value="Genomic_DNA"/>
</dbReference>
<reference evidence="1" key="1">
    <citation type="journal article" date="2012" name="Nature">
        <title>The oyster genome reveals stress adaptation and complexity of shell formation.</title>
        <authorList>
            <person name="Zhang G."/>
            <person name="Fang X."/>
            <person name="Guo X."/>
            <person name="Li L."/>
            <person name="Luo R."/>
            <person name="Xu F."/>
            <person name="Yang P."/>
            <person name="Zhang L."/>
            <person name="Wang X."/>
            <person name="Qi H."/>
            <person name="Xiong Z."/>
            <person name="Que H."/>
            <person name="Xie Y."/>
            <person name="Holland P.W."/>
            <person name="Paps J."/>
            <person name="Zhu Y."/>
            <person name="Wu F."/>
            <person name="Chen Y."/>
            <person name="Wang J."/>
            <person name="Peng C."/>
            <person name="Meng J."/>
            <person name="Yang L."/>
            <person name="Liu J."/>
            <person name="Wen B."/>
            <person name="Zhang N."/>
            <person name="Huang Z."/>
            <person name="Zhu Q."/>
            <person name="Feng Y."/>
            <person name="Mount A."/>
            <person name="Hedgecock D."/>
            <person name="Xu Z."/>
            <person name="Liu Y."/>
            <person name="Domazet-Loso T."/>
            <person name="Du Y."/>
            <person name="Sun X."/>
            <person name="Zhang S."/>
            <person name="Liu B."/>
            <person name="Cheng P."/>
            <person name="Jiang X."/>
            <person name="Li J."/>
            <person name="Fan D."/>
            <person name="Wang W."/>
            <person name="Fu W."/>
            <person name="Wang T."/>
            <person name="Wang B."/>
            <person name="Zhang J."/>
            <person name="Peng Z."/>
            <person name="Li Y."/>
            <person name="Li N."/>
            <person name="Wang J."/>
            <person name="Chen M."/>
            <person name="He Y."/>
            <person name="Tan F."/>
            <person name="Song X."/>
            <person name="Zheng Q."/>
            <person name="Huang R."/>
            <person name="Yang H."/>
            <person name="Du X."/>
            <person name="Chen L."/>
            <person name="Yang M."/>
            <person name="Gaffney P.M."/>
            <person name="Wang S."/>
            <person name="Luo L."/>
            <person name="She Z."/>
            <person name="Ming Y."/>
            <person name="Huang W."/>
            <person name="Zhang S."/>
            <person name="Huang B."/>
            <person name="Zhang Y."/>
            <person name="Qu T."/>
            <person name="Ni P."/>
            <person name="Miao G."/>
            <person name="Wang J."/>
            <person name="Wang Q."/>
            <person name="Steinberg C.E."/>
            <person name="Wang H."/>
            <person name="Li N."/>
            <person name="Qian L."/>
            <person name="Zhang G."/>
            <person name="Li Y."/>
            <person name="Yang H."/>
            <person name="Liu X."/>
            <person name="Wang J."/>
            <person name="Yin Y."/>
            <person name="Wang J."/>
        </authorList>
    </citation>
    <scope>NUCLEOTIDE SEQUENCE [LARGE SCALE GENOMIC DNA]</scope>
    <source>
        <strain evidence="1">05x7-T-G4-1.051#20</strain>
    </source>
</reference>
<dbReference type="HOGENOM" id="CLU_2123412_0_0_1"/>
<proteinExistence type="predicted"/>
<name>K1Q8A3_MAGGI</name>
<gene>
    <name evidence="1" type="ORF">CGI_10010541</name>
</gene>
<sequence length="114" mass="13212">MNRENFLHSSWWLEPFVVHRCYVESMFNGGTRWLKSRIWPVVASGLKTLGESDVAEAGRRIPDCRLTINRKSEIEEWLQHRRSSSTGEVVSDYAEILQALEGQKRAERAFQGEC</sequence>
<accession>K1Q8A3</accession>